<feature type="compositionally biased region" description="Low complexity" evidence="1">
    <location>
        <begin position="37"/>
        <end position="49"/>
    </location>
</feature>
<dbReference type="EMBL" id="JAWXYG010000008">
    <property type="protein sequence ID" value="KAK4266437.1"/>
    <property type="molecule type" value="Genomic_DNA"/>
</dbReference>
<protein>
    <recommendedName>
        <fullName evidence="2">F-box domain-containing protein</fullName>
    </recommendedName>
</protein>
<dbReference type="PANTHER" id="PTHR31672:SF13">
    <property type="entry name" value="F-BOX PROTEIN CPR30-LIKE"/>
    <property type="match status" value="1"/>
</dbReference>
<dbReference type="PANTHER" id="PTHR31672">
    <property type="entry name" value="BNACNNG10540D PROTEIN"/>
    <property type="match status" value="1"/>
</dbReference>
<feature type="domain" description="F-box" evidence="2">
    <location>
        <begin position="68"/>
        <end position="107"/>
    </location>
</feature>
<name>A0AAE1MG98_9FABA</name>
<dbReference type="CDD" id="cd22157">
    <property type="entry name" value="F-box_AtFBW1-like"/>
    <property type="match status" value="1"/>
</dbReference>
<accession>A0AAE1MG98</accession>
<evidence type="ECO:0000256" key="1">
    <source>
        <dbReference type="SAM" id="MobiDB-lite"/>
    </source>
</evidence>
<dbReference type="InterPro" id="IPR050796">
    <property type="entry name" value="SCF_F-box_component"/>
</dbReference>
<reference evidence="3" key="1">
    <citation type="submission" date="2023-10" db="EMBL/GenBank/DDBJ databases">
        <title>Chromosome-level genome of the transformable northern wattle, Acacia crassicarpa.</title>
        <authorList>
            <person name="Massaro I."/>
            <person name="Sinha N.R."/>
            <person name="Poethig S."/>
            <person name="Leichty A.R."/>
        </authorList>
    </citation>
    <scope>NUCLEOTIDE SEQUENCE</scope>
    <source>
        <strain evidence="3">Acra3RX</strain>
        <tissue evidence="3">Leaf</tissue>
    </source>
</reference>
<evidence type="ECO:0000313" key="3">
    <source>
        <dbReference type="EMBL" id="KAK4266437.1"/>
    </source>
</evidence>
<gene>
    <name evidence="3" type="ORF">QN277_027359</name>
</gene>
<dbReference type="Pfam" id="PF07734">
    <property type="entry name" value="FBA_1"/>
    <property type="match status" value="1"/>
</dbReference>
<feature type="region of interest" description="Disordered" evidence="1">
    <location>
        <begin position="23"/>
        <end position="66"/>
    </location>
</feature>
<dbReference type="InterPro" id="IPR001810">
    <property type="entry name" value="F-box_dom"/>
</dbReference>
<evidence type="ECO:0000259" key="2">
    <source>
        <dbReference type="PROSITE" id="PS50181"/>
    </source>
</evidence>
<dbReference type="InterPro" id="IPR006527">
    <property type="entry name" value="F-box-assoc_dom_typ1"/>
</dbReference>
<dbReference type="AlphaFoldDB" id="A0AAE1MG98"/>
<dbReference type="Gene3D" id="1.20.1280.50">
    <property type="match status" value="1"/>
</dbReference>
<dbReference type="Proteomes" id="UP001293593">
    <property type="component" value="Unassembled WGS sequence"/>
</dbReference>
<dbReference type="PROSITE" id="PS50181">
    <property type="entry name" value="FBOX"/>
    <property type="match status" value="1"/>
</dbReference>
<sequence>MESDPNNNCEFSNIVSLFSKRFSEPEPSSIPKKHRISSPSSLTSPSSSSHNRRMGTHADRPSPPSPILPPELIENILSRLPVGFLLQLRCVCKSWKSLISDPQFARLHLRMSATDPNFTHHNIVLCSLGSKRTVKSCPVATIRDGLPINAVKLAYPLKKSNRYDFIVGSCNGLLCFSIRPSHILVWNPTIRRCKKSPSLGYEKRAGSYIVYGFGYDQSIDNYKVVSIFCYDTDGRGHYKTEVMVYTLGADSWRRIQEFPLGIPYDEMGKFVSGTLNWVALEITHPHCSLAVISLDLRKESYVELSQPDYGEGMLTLTLGVLGDCLSILYSYGTRSDVWIMKDFGVKESWTKLFTCPALENPVLLCPKDRSISESSEILLQDRWLYWYNPKNSSFVRPEIQNTNGWIEAQIYVESLISPCF</sequence>
<dbReference type="SUPFAM" id="SSF81383">
    <property type="entry name" value="F-box domain"/>
    <property type="match status" value="1"/>
</dbReference>
<dbReference type="InterPro" id="IPR036047">
    <property type="entry name" value="F-box-like_dom_sf"/>
</dbReference>
<dbReference type="SMART" id="SM00256">
    <property type="entry name" value="FBOX"/>
    <property type="match status" value="1"/>
</dbReference>
<keyword evidence="4" id="KW-1185">Reference proteome</keyword>
<comment type="caution">
    <text evidence="3">The sequence shown here is derived from an EMBL/GenBank/DDBJ whole genome shotgun (WGS) entry which is preliminary data.</text>
</comment>
<evidence type="ECO:0000313" key="4">
    <source>
        <dbReference type="Proteomes" id="UP001293593"/>
    </source>
</evidence>
<proteinExistence type="predicted"/>
<organism evidence="3 4">
    <name type="scientific">Acacia crassicarpa</name>
    <name type="common">northern wattle</name>
    <dbReference type="NCBI Taxonomy" id="499986"/>
    <lineage>
        <taxon>Eukaryota</taxon>
        <taxon>Viridiplantae</taxon>
        <taxon>Streptophyta</taxon>
        <taxon>Embryophyta</taxon>
        <taxon>Tracheophyta</taxon>
        <taxon>Spermatophyta</taxon>
        <taxon>Magnoliopsida</taxon>
        <taxon>eudicotyledons</taxon>
        <taxon>Gunneridae</taxon>
        <taxon>Pentapetalae</taxon>
        <taxon>rosids</taxon>
        <taxon>fabids</taxon>
        <taxon>Fabales</taxon>
        <taxon>Fabaceae</taxon>
        <taxon>Caesalpinioideae</taxon>
        <taxon>mimosoid clade</taxon>
        <taxon>Acacieae</taxon>
        <taxon>Acacia</taxon>
    </lineage>
</organism>
<dbReference type="Pfam" id="PF00646">
    <property type="entry name" value="F-box"/>
    <property type="match status" value="1"/>
</dbReference>
<dbReference type="NCBIfam" id="TIGR01640">
    <property type="entry name" value="F_box_assoc_1"/>
    <property type="match status" value="1"/>
</dbReference>
<dbReference type="InterPro" id="IPR017451">
    <property type="entry name" value="F-box-assoc_interact_dom"/>
</dbReference>